<accession>A0A3M0CXC3</accession>
<sequence>MDLQKSMTISASGMTAQSVRMRVIAENLANANSVSPDPFTDPYRRKIVSFSSELDRAMNVDVVQANKLNYDQSDFGTRYDPGNPAADGRGYIRVSNVNSLLEMMDMRQAQRSYQSNLNAMEAARRLASMTVDLLR</sequence>
<dbReference type="Pfam" id="PF06429">
    <property type="entry name" value="Flg_bbr_C"/>
    <property type="match status" value="1"/>
</dbReference>
<reference evidence="9 10" key="1">
    <citation type="submission" date="2018-10" db="EMBL/GenBank/DDBJ databases">
        <title>Genomic Encyclopedia of Archaeal and Bacterial Type Strains, Phase II (KMG-II): from individual species to whole genera.</title>
        <authorList>
            <person name="Goeker M."/>
        </authorList>
    </citation>
    <scope>NUCLEOTIDE SEQUENCE [LARGE SCALE GENOMIC DNA]</scope>
    <source>
        <strain evidence="9 10">DSM 25217</strain>
    </source>
</reference>
<dbReference type="PROSITE" id="PS00588">
    <property type="entry name" value="FLAGELLA_BB_ROD"/>
    <property type="match status" value="1"/>
</dbReference>
<organism evidence="9 10">
    <name type="scientific">Eilatimonas milleporae</name>
    <dbReference type="NCBI Taxonomy" id="911205"/>
    <lineage>
        <taxon>Bacteria</taxon>
        <taxon>Pseudomonadati</taxon>
        <taxon>Pseudomonadota</taxon>
        <taxon>Alphaproteobacteria</taxon>
        <taxon>Kordiimonadales</taxon>
        <taxon>Kordiimonadaceae</taxon>
        <taxon>Eilatimonas</taxon>
    </lineage>
</organism>
<dbReference type="PANTHER" id="PTHR30435">
    <property type="entry name" value="FLAGELLAR PROTEIN"/>
    <property type="match status" value="1"/>
</dbReference>
<keyword evidence="9" id="KW-0966">Cell projection</keyword>
<evidence type="ECO:0000256" key="5">
    <source>
        <dbReference type="ARBA" id="ARBA00025933"/>
    </source>
</evidence>
<dbReference type="InterPro" id="IPR010930">
    <property type="entry name" value="Flg_bb/hook_C_dom"/>
</dbReference>
<comment type="subcellular location">
    <subcellularLocation>
        <location evidence="1 6">Bacterial flagellum basal body</location>
    </subcellularLocation>
</comment>
<dbReference type="Proteomes" id="UP000271227">
    <property type="component" value="Unassembled WGS sequence"/>
</dbReference>
<evidence type="ECO:0000256" key="2">
    <source>
        <dbReference type="ARBA" id="ARBA00009677"/>
    </source>
</evidence>
<dbReference type="EMBL" id="REFR01000010">
    <property type="protein sequence ID" value="RMB08503.1"/>
    <property type="molecule type" value="Genomic_DNA"/>
</dbReference>
<dbReference type="GO" id="GO:0030694">
    <property type="term" value="C:bacterial-type flagellum basal body, rod"/>
    <property type="evidence" value="ECO:0007669"/>
    <property type="project" value="UniProtKB-UniRule"/>
</dbReference>
<dbReference type="InterPro" id="IPR001444">
    <property type="entry name" value="Flag_bb_rod_N"/>
</dbReference>
<dbReference type="RefSeq" id="WP_121937863.1">
    <property type="nucleotide sequence ID" value="NZ_REFR01000010.1"/>
</dbReference>
<evidence type="ECO:0000259" key="8">
    <source>
        <dbReference type="Pfam" id="PF06429"/>
    </source>
</evidence>
<evidence type="ECO:0000256" key="3">
    <source>
        <dbReference type="ARBA" id="ARBA00017941"/>
    </source>
</evidence>
<gene>
    <name evidence="9" type="ORF">BXY39_1137</name>
</gene>
<comment type="similarity">
    <text evidence="2">Belongs to the flagella basal body rod proteins family.</text>
</comment>
<keyword evidence="9" id="KW-0282">Flagellum</keyword>
<keyword evidence="10" id="KW-1185">Reference proteome</keyword>
<protein>
    <recommendedName>
        <fullName evidence="3 6">Flagellar basal-body rod protein FlgC</fullName>
    </recommendedName>
</protein>
<evidence type="ECO:0000256" key="6">
    <source>
        <dbReference type="RuleBase" id="RU362062"/>
    </source>
</evidence>
<dbReference type="PANTHER" id="PTHR30435:SF2">
    <property type="entry name" value="FLAGELLAR BASAL-BODY ROD PROTEIN FLGC"/>
    <property type="match status" value="1"/>
</dbReference>
<dbReference type="GO" id="GO:0071978">
    <property type="term" value="P:bacterial-type flagellum-dependent swarming motility"/>
    <property type="evidence" value="ECO:0007669"/>
    <property type="project" value="TreeGrafter"/>
</dbReference>
<keyword evidence="9" id="KW-0969">Cilium</keyword>
<evidence type="ECO:0000313" key="9">
    <source>
        <dbReference type="EMBL" id="RMB08503.1"/>
    </source>
</evidence>
<dbReference type="AlphaFoldDB" id="A0A3M0CXC3"/>
<comment type="caution">
    <text evidence="9">The sequence shown here is derived from an EMBL/GenBank/DDBJ whole genome shotgun (WGS) entry which is preliminary data.</text>
</comment>
<keyword evidence="4 6" id="KW-0975">Bacterial flagellum</keyword>
<feature type="domain" description="Flagellar basal body rod protein N-terminal" evidence="7">
    <location>
        <begin position="9"/>
        <end position="32"/>
    </location>
</feature>
<dbReference type="InterPro" id="IPR019776">
    <property type="entry name" value="Flagellar_basal_body_rod_CS"/>
</dbReference>
<dbReference type="NCBIfam" id="TIGR01395">
    <property type="entry name" value="FlgC"/>
    <property type="match status" value="1"/>
</dbReference>
<dbReference type="OrthoDB" id="9813951at2"/>
<proteinExistence type="inferred from homology"/>
<dbReference type="InParanoid" id="A0A3M0CXC3"/>
<dbReference type="FunCoup" id="A0A3M0CXC3">
    <property type="interactions" value="94"/>
</dbReference>
<evidence type="ECO:0000256" key="1">
    <source>
        <dbReference type="ARBA" id="ARBA00004117"/>
    </source>
</evidence>
<feature type="domain" description="Flagellar basal-body/hook protein C-terminal" evidence="8">
    <location>
        <begin position="90"/>
        <end position="130"/>
    </location>
</feature>
<evidence type="ECO:0000313" key="10">
    <source>
        <dbReference type="Proteomes" id="UP000271227"/>
    </source>
</evidence>
<dbReference type="Pfam" id="PF00460">
    <property type="entry name" value="Flg_bb_rod"/>
    <property type="match status" value="1"/>
</dbReference>
<comment type="subunit">
    <text evidence="5 6">The basal body constitutes a major portion of the flagellar organelle and consists of four rings (L,P,S, and M) mounted on a central rod. The rod consists of about 26 subunits of FlgG in the distal portion, and FlgB, FlgC and FlgF are thought to build up the proximal portion of the rod with about 6 subunits each.</text>
</comment>
<name>A0A3M0CXC3_9PROT</name>
<evidence type="ECO:0000259" key="7">
    <source>
        <dbReference type="Pfam" id="PF00460"/>
    </source>
</evidence>
<dbReference type="InterPro" id="IPR006299">
    <property type="entry name" value="FlgC"/>
</dbReference>
<evidence type="ECO:0000256" key="4">
    <source>
        <dbReference type="ARBA" id="ARBA00023143"/>
    </source>
</evidence>